<dbReference type="GO" id="GO:0005886">
    <property type="term" value="C:plasma membrane"/>
    <property type="evidence" value="ECO:0007669"/>
    <property type="project" value="TreeGrafter"/>
</dbReference>
<evidence type="ECO:0000256" key="3">
    <source>
        <dbReference type="ARBA" id="ARBA00022737"/>
    </source>
</evidence>
<dbReference type="SMART" id="SM00364">
    <property type="entry name" value="LRR_BAC"/>
    <property type="match status" value="5"/>
</dbReference>
<dbReference type="Pfam" id="PF13855">
    <property type="entry name" value="LRR_8"/>
    <property type="match status" value="2"/>
</dbReference>
<feature type="compositionally biased region" description="Low complexity" evidence="6">
    <location>
        <begin position="517"/>
        <end position="534"/>
    </location>
</feature>
<dbReference type="InterPro" id="IPR003591">
    <property type="entry name" value="Leu-rich_rpt_typical-subtyp"/>
</dbReference>
<dbReference type="InterPro" id="IPR023578">
    <property type="entry name" value="Ras_GEF_dom_sf"/>
</dbReference>
<feature type="compositionally biased region" description="Low complexity" evidence="6">
    <location>
        <begin position="409"/>
        <end position="421"/>
    </location>
</feature>
<evidence type="ECO:0000256" key="4">
    <source>
        <dbReference type="PROSITE-ProRule" id="PRU00168"/>
    </source>
</evidence>
<dbReference type="PROSITE" id="PS50212">
    <property type="entry name" value="RASGEF_NTER"/>
    <property type="match status" value="1"/>
</dbReference>
<feature type="compositionally biased region" description="Acidic residues" evidence="6">
    <location>
        <begin position="1243"/>
        <end position="1252"/>
    </location>
</feature>
<evidence type="ECO:0000256" key="6">
    <source>
        <dbReference type="SAM" id="MobiDB-lite"/>
    </source>
</evidence>
<dbReference type="Pfam" id="PF20411">
    <property type="entry name" value="DUF6697"/>
    <property type="match status" value="1"/>
</dbReference>
<keyword evidence="1" id="KW-0433">Leucine-rich repeat</keyword>
<proteinExistence type="predicted"/>
<protein>
    <submittedName>
        <fullName evidence="9">Small GTP-binding protein</fullName>
    </submittedName>
</protein>
<dbReference type="EMBL" id="MDYQ01000421">
    <property type="protein sequence ID" value="PRP74980.1"/>
    <property type="molecule type" value="Genomic_DNA"/>
</dbReference>
<evidence type="ECO:0000313" key="10">
    <source>
        <dbReference type="Proteomes" id="UP000241769"/>
    </source>
</evidence>
<name>A0A2P6MTF5_9EUKA</name>
<dbReference type="PROSITE" id="PS00720">
    <property type="entry name" value="RASGEF"/>
    <property type="match status" value="1"/>
</dbReference>
<accession>A0A2P6MTF5</accession>
<dbReference type="Proteomes" id="UP000241769">
    <property type="component" value="Unassembled WGS sequence"/>
</dbReference>
<keyword evidence="10" id="KW-1185">Reference proteome</keyword>
<dbReference type="PROSITE" id="PS50009">
    <property type="entry name" value="RASGEF_CAT"/>
    <property type="match status" value="1"/>
</dbReference>
<gene>
    <name evidence="9" type="ORF">PROFUN_07373</name>
</gene>
<reference evidence="9 10" key="1">
    <citation type="journal article" date="2018" name="Genome Biol. Evol.">
        <title>Multiple Roots of Fruiting Body Formation in Amoebozoa.</title>
        <authorList>
            <person name="Hillmann F."/>
            <person name="Forbes G."/>
            <person name="Novohradska S."/>
            <person name="Ferling I."/>
            <person name="Riege K."/>
            <person name="Groth M."/>
            <person name="Westermann M."/>
            <person name="Marz M."/>
            <person name="Spaller T."/>
            <person name="Winckler T."/>
            <person name="Schaap P."/>
            <person name="Glockner G."/>
        </authorList>
    </citation>
    <scope>NUCLEOTIDE SEQUENCE [LARGE SCALE GENOMIC DNA]</scope>
    <source>
        <strain evidence="9 10">Jena</strain>
    </source>
</reference>
<dbReference type="InParanoid" id="A0A2P6MTF5"/>
<dbReference type="STRING" id="1890364.A0A2P6MTF5"/>
<evidence type="ECO:0000313" key="9">
    <source>
        <dbReference type="EMBL" id="PRP74980.1"/>
    </source>
</evidence>
<dbReference type="OrthoDB" id="2013775at2759"/>
<feature type="compositionally biased region" description="Basic and acidic residues" evidence="6">
    <location>
        <begin position="562"/>
        <end position="618"/>
    </location>
</feature>
<evidence type="ECO:0000256" key="1">
    <source>
        <dbReference type="ARBA" id="ARBA00022614"/>
    </source>
</evidence>
<feature type="region of interest" description="Disordered" evidence="6">
    <location>
        <begin position="400"/>
        <end position="421"/>
    </location>
</feature>
<keyword evidence="2 4" id="KW-0344">Guanine-nucleotide releasing factor</keyword>
<comment type="caution">
    <text evidence="9">The sequence shown here is derived from an EMBL/GenBank/DDBJ whole genome shotgun (WGS) entry which is preliminary data.</text>
</comment>
<sequence length="1568" mass="179518">MTEAVASPVVEGRLVLSYKQLTCLKEEHLEGSSSSTMTHLILKHNLISEIQIGSILNLQNLYKLDLTANSLDHVPEFLFTSLPNLTVLKCGNNRIESFPAAIGRCSKLEKFEINDNYIQVVPAQYINATNNLMSPLLSTILSIYTSQSTRLDINASDITSLSERFEDSITKYDEGLHYLPPEILYLTSVTSLSMKRCNLTRIDQRICQLSQLTHLDLSHNKLNTIPTDIFNQMKNLKELKLSYNRIEQIPDCISKALSLQVLYLDHNEITSLPEALFDCMSMSLLRLDYNKLKEIPQGIERMASLRQIMASDNLIEEIPHHVYNLPNLIQFSLERNPLPQSFYIQRYCQNLPSRVGKRESQLLKRRSIILQQTSFPTISGITPNNTPVLDARFSCEVPIPTNFQDKSPPRSSSPSSSDVASSLGRRLSIHPLFGKNVLEGEDITKTIESPWFTLLDPSVGSRLPIQLESMEDEVASVKKSELSQPTLIEKRNLRRAPSSPDLRSPSVETLSTTDEFPFGGSFTTSTYSPSSPLDTSPPSPSDLRPKRSGSLVKKGFALFRRSKSDRDEDRREEKKREEELGERREEEKRATTLRSRREEKKEEKKFATVKKRNEDETSPKSTRSAAMRNKSEEELQERSGGFLKKFSNTLKSPRGRARSTSIASPHSDTSPTTSPSESNGSGNASPRGRSATVSDQSPPVIISSLEEVKKRLKGNWSGDIERSKARSDVMQSSMHEEKGRELGGTIRQMRRGLSMGTLKMTPKRGKLMEDWADYSDEKLKLDCLDVIQQKRELCRRKRERKQMFKKIQGNTELYVYDRDDNRGSVLEAGTPRALLSLYFNDRDVIDEEQYADILLLTWNKFGTPEQFVTLLFTHIHNESSIEKVIQLLNRWNITYPGSLSPGTQAYTILSQTEYIRDKLSPAPEEKILFEEETMECEVEFDLETINVERMGRQMTLIESKFFRSIPLYEYLDPSKRATKGSGISRLVDQFNRMSSWISGQILSRNSVEARIRVIHKLIVIACICLRLNNYHGAMEIMSAMESVSVASLKKTWTAIPSGDLKMLAGLRQVLNIEDNFKNVRKCTEMSRPPAIPYIGVYMQDLVFLEDAPTVVNPSKSSEEGEEKKEKLEMVNFRKIEMMGKILSCLHRLASTTYSIEEDEEMDKWLRNRTPIDPSTLSSVDNIAQTPMDHAESQEVRDLRRTKRELEDQVHILNRRFSQQQRLKREKVEIIEADVSDSIPSQDTLEEDPEDDNDNQVNVVIQVEDQPHDRPVRPKREIVQIEAIGDDELETSSSSEMIVKEDREQRAEDHNMNEPWYWGNSASPQIDQKIKIEKRKEEGGITFHEGSKVWNTLTRIKNLPGQQLPQPVRMFKRELIGRVLGGGRMETMPSCGPKTCNTIYPKKSYLTLMPRWNPQLPKRAGERGIFLGQCELEKRTTVFCWRPKSMWEYCGEYKHCGDCGDLTAEDWNHHPGTLDFWSKKSVEKGYFEKQKLPPGVDFETMKAGLLEDQRRGKRMIGVLEDSKKKRRVVSCSDTPDAKTEREQMMSDRRSDWETLYHFDTNHILNRKVS</sequence>
<dbReference type="InterPro" id="IPR046520">
    <property type="entry name" value="DUF6697"/>
</dbReference>
<dbReference type="InterPro" id="IPR019804">
    <property type="entry name" value="Ras_G-nucl-exch_fac_CS"/>
</dbReference>
<dbReference type="SMART" id="SM00147">
    <property type="entry name" value="RasGEF"/>
    <property type="match status" value="1"/>
</dbReference>
<feature type="region of interest" description="Disordered" evidence="6">
    <location>
        <begin position="1233"/>
        <end position="1252"/>
    </location>
</feature>
<dbReference type="Gene3D" id="1.10.840.10">
    <property type="entry name" value="Ras guanine-nucleotide exchange factors catalytic domain"/>
    <property type="match status" value="1"/>
</dbReference>
<dbReference type="InterPro" id="IPR008937">
    <property type="entry name" value="Ras-like_GEF"/>
</dbReference>
<dbReference type="SUPFAM" id="SSF48366">
    <property type="entry name" value="Ras GEF"/>
    <property type="match status" value="1"/>
</dbReference>
<dbReference type="InterPro" id="IPR032675">
    <property type="entry name" value="LRR_dom_sf"/>
</dbReference>
<evidence type="ECO:0000256" key="5">
    <source>
        <dbReference type="SAM" id="Coils"/>
    </source>
</evidence>
<dbReference type="PROSITE" id="PS51450">
    <property type="entry name" value="LRR"/>
    <property type="match status" value="3"/>
</dbReference>
<evidence type="ECO:0000259" key="7">
    <source>
        <dbReference type="PROSITE" id="PS50009"/>
    </source>
</evidence>
<dbReference type="SMART" id="SM00369">
    <property type="entry name" value="LRR_TYP"/>
    <property type="match status" value="6"/>
</dbReference>
<dbReference type="InterPro" id="IPR001611">
    <property type="entry name" value="Leu-rich_rpt"/>
</dbReference>
<feature type="domain" description="N-terminal Ras-GEF" evidence="8">
    <location>
        <begin position="822"/>
        <end position="939"/>
    </location>
</feature>
<feature type="domain" description="Ras-GEF" evidence="7">
    <location>
        <begin position="946"/>
        <end position="1181"/>
    </location>
</feature>
<dbReference type="InterPro" id="IPR036964">
    <property type="entry name" value="RASGEF_cat_dom_sf"/>
</dbReference>
<dbReference type="PANTHER" id="PTHR23113:SF99">
    <property type="entry name" value="RASGEF DOMAIN-CONTAINING PROTEIN"/>
    <property type="match status" value="1"/>
</dbReference>
<dbReference type="GO" id="GO:0005085">
    <property type="term" value="F:guanyl-nucleotide exchange factor activity"/>
    <property type="evidence" value="ECO:0007669"/>
    <property type="project" value="UniProtKB-KW"/>
</dbReference>
<keyword evidence="5" id="KW-0175">Coiled coil</keyword>
<dbReference type="Gene3D" id="3.80.10.10">
    <property type="entry name" value="Ribonuclease Inhibitor"/>
    <property type="match status" value="3"/>
</dbReference>
<dbReference type="GO" id="GO:0007265">
    <property type="term" value="P:Ras protein signal transduction"/>
    <property type="evidence" value="ECO:0007669"/>
    <property type="project" value="TreeGrafter"/>
</dbReference>
<feature type="compositionally biased region" description="Low complexity" evidence="6">
    <location>
        <begin position="664"/>
        <end position="681"/>
    </location>
</feature>
<feature type="region of interest" description="Disordered" evidence="6">
    <location>
        <begin position="488"/>
        <end position="700"/>
    </location>
</feature>
<dbReference type="SUPFAM" id="SSF52058">
    <property type="entry name" value="L domain-like"/>
    <property type="match status" value="1"/>
</dbReference>
<dbReference type="InterPro" id="IPR001895">
    <property type="entry name" value="RASGEF_cat_dom"/>
</dbReference>
<organism evidence="9 10">
    <name type="scientific">Planoprotostelium fungivorum</name>
    <dbReference type="NCBI Taxonomy" id="1890364"/>
    <lineage>
        <taxon>Eukaryota</taxon>
        <taxon>Amoebozoa</taxon>
        <taxon>Evosea</taxon>
        <taxon>Variosea</taxon>
        <taxon>Cavosteliida</taxon>
        <taxon>Cavosteliaceae</taxon>
        <taxon>Planoprotostelium</taxon>
    </lineage>
</organism>
<feature type="coiled-coil region" evidence="5">
    <location>
        <begin position="1188"/>
        <end position="1222"/>
    </location>
</feature>
<dbReference type="InterPro" id="IPR000651">
    <property type="entry name" value="Ras-like_Gua-exchang_fac_N"/>
</dbReference>
<dbReference type="PANTHER" id="PTHR23113">
    <property type="entry name" value="GUANINE NUCLEOTIDE EXCHANGE FACTOR"/>
    <property type="match status" value="1"/>
</dbReference>
<dbReference type="Pfam" id="PF00617">
    <property type="entry name" value="RasGEF"/>
    <property type="match status" value="1"/>
</dbReference>
<feature type="region of interest" description="Disordered" evidence="6">
    <location>
        <begin position="719"/>
        <end position="740"/>
    </location>
</feature>
<keyword evidence="3" id="KW-0677">Repeat</keyword>
<evidence type="ECO:0000256" key="2">
    <source>
        <dbReference type="ARBA" id="ARBA00022658"/>
    </source>
</evidence>
<evidence type="ECO:0000259" key="8">
    <source>
        <dbReference type="PROSITE" id="PS50212"/>
    </source>
</evidence>